<dbReference type="GO" id="GO:0033281">
    <property type="term" value="C:TAT protein transport complex"/>
    <property type="evidence" value="ECO:0007669"/>
    <property type="project" value="UniProtKB-UniRule"/>
</dbReference>
<dbReference type="EMBL" id="CP000387">
    <property type="protein sequence ID" value="ABN44542.1"/>
    <property type="molecule type" value="Genomic_DNA"/>
</dbReference>
<feature type="transmembrane region" description="Helical" evidence="5">
    <location>
        <begin position="31"/>
        <end position="53"/>
    </location>
</feature>
<dbReference type="eggNOG" id="COG0805">
    <property type="taxonomic scope" value="Bacteria"/>
</dbReference>
<comment type="function">
    <text evidence="5">Part of the twin-arginine translocation (Tat) system that transports large folded proteins containing a characteristic twin-arginine motif in their signal peptide across membranes.</text>
</comment>
<evidence type="ECO:0000313" key="6">
    <source>
        <dbReference type="EMBL" id="ABN44542.1"/>
    </source>
</evidence>
<dbReference type="AlphaFoldDB" id="A3CMY7"/>
<evidence type="ECO:0000256" key="2">
    <source>
        <dbReference type="ARBA" id="ARBA00022692"/>
    </source>
</evidence>
<feature type="transmembrane region" description="Helical" evidence="5">
    <location>
        <begin position="115"/>
        <end position="139"/>
    </location>
</feature>
<dbReference type="InterPro" id="IPR002033">
    <property type="entry name" value="TatC"/>
</dbReference>
<keyword evidence="5" id="KW-1003">Cell membrane</keyword>
<keyword evidence="2 5" id="KW-0812">Transmembrane</keyword>
<sequence>MLALKIRKASSSMDKKEQTIIEHLTEFRRRFLAVLACFFLVFLVSLLFSADIYRWLTSNFEQKLLVLGPDDILWIYISLASLVAFSLTLPFLVYQVWEFVRPALRANEARAVFTYIPATFLCFVLGLAFGFYFVTPAILQVLLSLGEGLFKTRLTAQNYLSFVFHTTIPIACLFELPVLVSFLTSIGLLNPKFLVKYRRYAYFVLLVLAVVLTPADFISDLSMTVPLILLYEVSILLSRIIYQRKSTRRN</sequence>
<reference evidence="6 7" key="1">
    <citation type="journal article" date="2007" name="J. Bacteriol.">
        <title>Genome of the opportunistic pathogen Streptococcus sanguinis.</title>
        <authorList>
            <person name="Xu P."/>
            <person name="Alves J.M."/>
            <person name="Kitten T."/>
            <person name="Brown A."/>
            <person name="Chen Z."/>
            <person name="Ozaki L.S."/>
            <person name="Manque P."/>
            <person name="Ge X."/>
            <person name="Serrano M.G."/>
            <person name="Puiu D."/>
            <person name="Hendricks S."/>
            <person name="Wang Y."/>
            <person name="Chaplin M.D."/>
            <person name="Akan D."/>
            <person name="Paik S."/>
            <person name="Peterson D.L."/>
            <person name="Macrina F.L."/>
            <person name="Buck G.A."/>
        </authorList>
    </citation>
    <scope>NUCLEOTIDE SEQUENCE [LARGE SCALE GENOMIC DNA]</scope>
    <source>
        <strain evidence="6 7">SK36</strain>
    </source>
</reference>
<proteinExistence type="inferred from homology"/>
<keyword evidence="3 5" id="KW-1133">Transmembrane helix</keyword>
<feature type="transmembrane region" description="Helical" evidence="5">
    <location>
        <begin position="224"/>
        <end position="242"/>
    </location>
</feature>
<evidence type="ECO:0000256" key="4">
    <source>
        <dbReference type="ARBA" id="ARBA00023136"/>
    </source>
</evidence>
<organism evidence="6 7">
    <name type="scientific">Streptococcus sanguinis (strain SK36)</name>
    <dbReference type="NCBI Taxonomy" id="388919"/>
    <lineage>
        <taxon>Bacteria</taxon>
        <taxon>Bacillati</taxon>
        <taxon>Bacillota</taxon>
        <taxon>Bacilli</taxon>
        <taxon>Lactobacillales</taxon>
        <taxon>Streptococcaceae</taxon>
        <taxon>Streptococcus</taxon>
    </lineage>
</organism>
<dbReference type="Proteomes" id="UP000002148">
    <property type="component" value="Chromosome"/>
</dbReference>
<keyword evidence="5" id="KW-0813">Transport</keyword>
<dbReference type="GO" id="GO:0009977">
    <property type="term" value="F:proton motive force dependent protein transmembrane transporter activity"/>
    <property type="evidence" value="ECO:0007669"/>
    <property type="project" value="TreeGrafter"/>
</dbReference>
<dbReference type="OrthoDB" id="9777044at2"/>
<feature type="transmembrane region" description="Helical" evidence="5">
    <location>
        <begin position="200"/>
        <end position="218"/>
    </location>
</feature>
<keyword evidence="5" id="KW-0653">Protein transport</keyword>
<keyword evidence="7" id="KW-1185">Reference proteome</keyword>
<accession>A3CMY7</accession>
<dbReference type="PANTHER" id="PTHR30371">
    <property type="entry name" value="SEC-INDEPENDENT PROTEIN TRANSLOCASE PROTEIN TATC"/>
    <property type="match status" value="1"/>
</dbReference>
<keyword evidence="5" id="KW-0811">Translocation</keyword>
<dbReference type="GO" id="GO:0043953">
    <property type="term" value="P:protein transport by the Tat complex"/>
    <property type="evidence" value="ECO:0007669"/>
    <property type="project" value="UniProtKB-UniRule"/>
</dbReference>
<feature type="transmembrane region" description="Helical" evidence="5">
    <location>
        <begin position="159"/>
        <end position="188"/>
    </location>
</feature>
<comment type="similarity">
    <text evidence="5">Belongs to the TatC family.</text>
</comment>
<dbReference type="HAMAP" id="MF_00902">
    <property type="entry name" value="TatC"/>
    <property type="match status" value="1"/>
</dbReference>
<protein>
    <recommendedName>
        <fullName evidence="5">Sec-independent protein translocase protein TatC</fullName>
    </recommendedName>
</protein>
<keyword evidence="4 5" id="KW-0472">Membrane</keyword>
<dbReference type="KEGG" id="ssa:SSA_1132"/>
<evidence type="ECO:0000313" key="7">
    <source>
        <dbReference type="Proteomes" id="UP000002148"/>
    </source>
</evidence>
<comment type="subcellular location">
    <subcellularLocation>
        <location evidence="5">Cell membrane</location>
        <topology evidence="5">Multi-pass membrane protein</topology>
    </subcellularLocation>
    <subcellularLocation>
        <location evidence="1">Membrane</location>
        <topology evidence="1">Multi-pass membrane protein</topology>
    </subcellularLocation>
</comment>
<gene>
    <name evidence="5 6" type="primary">tatC</name>
    <name evidence="6" type="ordered locus">SSA_1132</name>
</gene>
<dbReference type="PRINTS" id="PR01840">
    <property type="entry name" value="TATCFAMILY"/>
</dbReference>
<comment type="subunit">
    <text evidence="5">Forms a complex with TatA.</text>
</comment>
<dbReference type="PATRIC" id="fig|388919.9.peg.1076"/>
<feature type="transmembrane region" description="Helical" evidence="5">
    <location>
        <begin position="73"/>
        <end position="94"/>
    </location>
</feature>
<dbReference type="STRING" id="388919.SSA_1132"/>
<name>A3CMY7_STRSV</name>
<dbReference type="GO" id="GO:0065002">
    <property type="term" value="P:intracellular protein transmembrane transport"/>
    <property type="evidence" value="ECO:0007669"/>
    <property type="project" value="TreeGrafter"/>
</dbReference>
<evidence type="ECO:0000256" key="5">
    <source>
        <dbReference type="HAMAP-Rule" id="MF_00902"/>
    </source>
</evidence>
<evidence type="ECO:0000256" key="1">
    <source>
        <dbReference type="ARBA" id="ARBA00004141"/>
    </source>
</evidence>
<dbReference type="HOGENOM" id="CLU_031942_3_1_9"/>
<dbReference type="Pfam" id="PF00902">
    <property type="entry name" value="TatC"/>
    <property type="match status" value="1"/>
</dbReference>
<dbReference type="NCBIfam" id="TIGR00945">
    <property type="entry name" value="tatC"/>
    <property type="match status" value="1"/>
</dbReference>
<evidence type="ECO:0000256" key="3">
    <source>
        <dbReference type="ARBA" id="ARBA00022989"/>
    </source>
</evidence>
<dbReference type="PANTHER" id="PTHR30371:SF4">
    <property type="entry name" value="SEC-INDEPENDENT PROTEIN TRANSLOCASE PROTEIN TATCD"/>
    <property type="match status" value="1"/>
</dbReference>